<gene>
    <name evidence="1" type="ordered locus">BCG9842_B2379</name>
</gene>
<proteinExistence type="predicted"/>
<dbReference type="HOGENOM" id="CLU_1145399_0_0_9"/>
<dbReference type="RefSeq" id="WP_000180533.1">
    <property type="nucleotide sequence ID" value="NC_011772.1"/>
</dbReference>
<protein>
    <submittedName>
        <fullName evidence="1">Uncharacterized protein</fullName>
    </submittedName>
</protein>
<evidence type="ECO:0000313" key="2">
    <source>
        <dbReference type="Proteomes" id="UP000006744"/>
    </source>
</evidence>
<dbReference type="AlphaFoldDB" id="B7IKJ3"/>
<name>B7IKJ3_BACC2</name>
<accession>B7IKJ3</accession>
<sequence>MTNEKFLNEQIEKLKEVANYSTDPCIVATSIAVSSQKVIDLILKKLNHGDIYRGHHCSKHTTNWELVYVIFDFDCPPGVFCLIRPSFAAVVNMVTHSVEIIDPYIESHINSLQTVLKPERAGYKLENEMLDWPLPKKHIQLTLSNHTGMDIHVQVTDKADWGPGQLNHAQNITASTREAYNFGNRANFHVQVWKNDNGQQGKFIGEFDHHVRYNALGWTDALEFVIREIDGQVYMFVVSLRVVGEVIARYLLSGE</sequence>
<dbReference type="EMBL" id="CP001186">
    <property type="protein sequence ID" value="ACK96268.1"/>
    <property type="molecule type" value="Genomic_DNA"/>
</dbReference>
<dbReference type="Proteomes" id="UP000006744">
    <property type="component" value="Chromosome"/>
</dbReference>
<dbReference type="KEGG" id="bcg:BCG9842_B2379"/>
<evidence type="ECO:0000313" key="1">
    <source>
        <dbReference type="EMBL" id="ACK96268.1"/>
    </source>
</evidence>
<reference evidence="1 2" key="1">
    <citation type="submission" date="2008-10" db="EMBL/GenBank/DDBJ databases">
        <title>Genome sequence of Bacillus cereus G9842.</title>
        <authorList>
            <person name="Dodson R.J."/>
            <person name="Durkin A.S."/>
            <person name="Rosovitz M.J."/>
            <person name="Rasko D.A."/>
            <person name="Hoffmaster A."/>
            <person name="Ravel J."/>
            <person name="Sutton G."/>
        </authorList>
    </citation>
    <scope>NUCLEOTIDE SEQUENCE [LARGE SCALE GENOMIC DNA]</scope>
    <source>
        <strain evidence="1 2">G9842</strain>
    </source>
</reference>
<organism evidence="1 2">
    <name type="scientific">Bacillus cereus (strain G9842)</name>
    <dbReference type="NCBI Taxonomy" id="405531"/>
    <lineage>
        <taxon>Bacteria</taxon>
        <taxon>Bacillati</taxon>
        <taxon>Bacillota</taxon>
        <taxon>Bacilli</taxon>
        <taxon>Bacillales</taxon>
        <taxon>Bacillaceae</taxon>
        <taxon>Bacillus</taxon>
        <taxon>Bacillus cereus group</taxon>
    </lineage>
</organism>